<evidence type="ECO:0000256" key="1">
    <source>
        <dbReference type="ARBA" id="ARBA00004555"/>
    </source>
</evidence>
<dbReference type="KEGG" id="mng:MNEG_5062"/>
<dbReference type="GO" id="GO:0005829">
    <property type="term" value="C:cytosol"/>
    <property type="evidence" value="ECO:0007669"/>
    <property type="project" value="TreeGrafter"/>
</dbReference>
<dbReference type="GO" id="GO:0033356">
    <property type="term" value="P:UDP-L-arabinose metabolic process"/>
    <property type="evidence" value="ECO:0007669"/>
    <property type="project" value="TreeGrafter"/>
</dbReference>
<dbReference type="Proteomes" id="UP000054498">
    <property type="component" value="Unassembled WGS sequence"/>
</dbReference>
<keyword evidence="6" id="KW-1185">Reference proteome</keyword>
<dbReference type="OrthoDB" id="1020896at2759"/>
<protein>
    <submittedName>
        <fullName evidence="5">Reversibly glycosylatedpolypeptide/UDP-arabinopyranose mutase</fullName>
        <ecNumber evidence="5">5.4.99.-</ecNumber>
    </submittedName>
</protein>
<dbReference type="GO" id="GO:0052691">
    <property type="term" value="F:UDP-arabinopyranose mutase activity"/>
    <property type="evidence" value="ECO:0007669"/>
    <property type="project" value="TreeGrafter"/>
</dbReference>
<dbReference type="Pfam" id="PF03214">
    <property type="entry name" value="RGP"/>
    <property type="match status" value="1"/>
</dbReference>
<accession>A0A0D2L7R5</accession>
<comment type="similarity">
    <text evidence="2">Belongs to the RGP family.</text>
</comment>
<dbReference type="STRING" id="145388.A0A0D2L7R5"/>
<gene>
    <name evidence="5" type="ORF">MNEG_5062</name>
</gene>
<dbReference type="GO" id="GO:0005794">
    <property type="term" value="C:Golgi apparatus"/>
    <property type="evidence" value="ECO:0007669"/>
    <property type="project" value="UniProtKB-SubCell"/>
</dbReference>
<evidence type="ECO:0000256" key="2">
    <source>
        <dbReference type="ARBA" id="ARBA00008986"/>
    </source>
</evidence>
<evidence type="ECO:0000256" key="3">
    <source>
        <dbReference type="ARBA" id="ARBA00023034"/>
    </source>
</evidence>
<dbReference type="EMBL" id="KK100955">
    <property type="protein sequence ID" value="KIZ02894.1"/>
    <property type="molecule type" value="Genomic_DNA"/>
</dbReference>
<dbReference type="GeneID" id="25737939"/>
<dbReference type="EC" id="5.4.99.-" evidence="5"/>
<evidence type="ECO:0000256" key="4">
    <source>
        <dbReference type="SAM" id="MobiDB-lite"/>
    </source>
</evidence>
<organism evidence="5 6">
    <name type="scientific">Monoraphidium neglectum</name>
    <dbReference type="NCBI Taxonomy" id="145388"/>
    <lineage>
        <taxon>Eukaryota</taxon>
        <taxon>Viridiplantae</taxon>
        <taxon>Chlorophyta</taxon>
        <taxon>core chlorophytes</taxon>
        <taxon>Chlorophyceae</taxon>
        <taxon>CS clade</taxon>
        <taxon>Sphaeropleales</taxon>
        <taxon>Selenastraceae</taxon>
        <taxon>Monoraphidium</taxon>
    </lineage>
</organism>
<dbReference type="PANTHER" id="PTHR31682:SF44">
    <property type="entry name" value="UDP-ARABINOPYRANOSE MUTASE 3"/>
    <property type="match status" value="1"/>
</dbReference>
<comment type="subcellular location">
    <subcellularLocation>
        <location evidence="1">Golgi apparatus</location>
    </subcellularLocation>
</comment>
<reference evidence="5 6" key="1">
    <citation type="journal article" date="2013" name="BMC Genomics">
        <title>Reconstruction of the lipid metabolism for the microalga Monoraphidium neglectum from its genome sequence reveals characteristics suitable for biofuel production.</title>
        <authorList>
            <person name="Bogen C."/>
            <person name="Al-Dilaimi A."/>
            <person name="Albersmeier A."/>
            <person name="Wichmann J."/>
            <person name="Grundmann M."/>
            <person name="Rupp O."/>
            <person name="Lauersen K.J."/>
            <person name="Blifernez-Klassen O."/>
            <person name="Kalinowski J."/>
            <person name="Goesmann A."/>
            <person name="Mussgnug J.H."/>
            <person name="Kruse O."/>
        </authorList>
    </citation>
    <scope>NUCLEOTIDE SEQUENCE [LARGE SCALE GENOMIC DNA]</scope>
    <source>
        <strain evidence="5 6">SAG 48.87</strain>
    </source>
</reference>
<proteinExistence type="inferred from homology"/>
<dbReference type="RefSeq" id="XP_013901913.1">
    <property type="nucleotide sequence ID" value="XM_014046459.1"/>
</dbReference>
<dbReference type="InterPro" id="IPR037595">
    <property type="entry name" value="RGP_fam"/>
</dbReference>
<name>A0A0D2L7R5_9CHLO</name>
<keyword evidence="3" id="KW-0333">Golgi apparatus</keyword>
<dbReference type="PANTHER" id="PTHR31682">
    <property type="entry name" value="UDP-ARABINOSE MUTASE"/>
    <property type="match status" value="1"/>
</dbReference>
<dbReference type="AlphaFoldDB" id="A0A0D2L7R5"/>
<feature type="region of interest" description="Disordered" evidence="4">
    <location>
        <begin position="139"/>
        <end position="163"/>
    </location>
</feature>
<sequence length="163" mass="17947">MNLAFDRSLIGPAMYFGLQGEGQPLGRYDDMWAGWCSKVVCDHLGLGVKTGLPYIFHSKASNPFTNLRKEYKGIFWQEEIVPFIQSMQLSQEAASVADCYLEISEKVRSELTIDPYFLKLADAMATWIQCWEALNPTPTATLTPDPTPAPAAGAPAPEVEAAT</sequence>
<evidence type="ECO:0000313" key="5">
    <source>
        <dbReference type="EMBL" id="KIZ02894.1"/>
    </source>
</evidence>
<keyword evidence="5" id="KW-0413">Isomerase</keyword>
<evidence type="ECO:0000313" key="6">
    <source>
        <dbReference type="Proteomes" id="UP000054498"/>
    </source>
</evidence>